<dbReference type="NCBIfam" id="TIGR00231">
    <property type="entry name" value="small_GTP"/>
    <property type="match status" value="2"/>
</dbReference>
<dbReference type="SMART" id="SM00382">
    <property type="entry name" value="AAA"/>
    <property type="match status" value="3"/>
</dbReference>
<evidence type="ECO:0000256" key="13">
    <source>
        <dbReference type="HAMAP-Rule" id="MF_00238"/>
    </source>
</evidence>
<protein>
    <recommendedName>
        <fullName evidence="12 13">Multifunctional fusion protein</fullName>
    </recommendedName>
    <domain>
        <recommendedName>
            <fullName evidence="13">Cytidylate kinase</fullName>
            <shortName evidence="13">CK</shortName>
            <ecNumber evidence="13">2.7.4.25</ecNumber>
        </recommendedName>
        <alternativeName>
            <fullName evidence="13">Cytidine monophosphate kinase</fullName>
            <shortName evidence="13">CMP kinase</shortName>
        </alternativeName>
    </domain>
    <domain>
        <recommendedName>
            <fullName evidence="12">GTPase Der</fullName>
        </recommendedName>
        <alternativeName>
            <fullName evidence="12">GTP-binding protein EngA</fullName>
        </alternativeName>
    </domain>
</protein>
<evidence type="ECO:0000256" key="6">
    <source>
        <dbReference type="ARBA" id="ARBA00022741"/>
    </source>
</evidence>
<dbReference type="CDD" id="cd01894">
    <property type="entry name" value="EngA1"/>
    <property type="match status" value="1"/>
</dbReference>
<keyword evidence="13" id="KW-0963">Cytoplasm</keyword>
<comment type="subcellular location">
    <subcellularLocation>
        <location evidence="13">Cytoplasm</location>
    </subcellularLocation>
</comment>
<dbReference type="NCBIfam" id="TIGR00017">
    <property type="entry name" value="cmk"/>
    <property type="match status" value="1"/>
</dbReference>
<evidence type="ECO:0000256" key="2">
    <source>
        <dbReference type="ARBA" id="ARBA00009427"/>
    </source>
</evidence>
<dbReference type="RefSeq" id="WP_111836910.1">
    <property type="nucleotide sequence ID" value="NZ_UAPQ01000009.1"/>
</dbReference>
<comment type="caution">
    <text evidence="16">The sequence shown here is derived from an EMBL/GenBank/DDBJ whole genome shotgun (WGS) entry which is preliminary data.</text>
</comment>
<comment type="catalytic activity">
    <reaction evidence="11 13">
        <text>CMP + ATP = CDP + ADP</text>
        <dbReference type="Rhea" id="RHEA:11600"/>
        <dbReference type="ChEBI" id="CHEBI:30616"/>
        <dbReference type="ChEBI" id="CHEBI:58069"/>
        <dbReference type="ChEBI" id="CHEBI:60377"/>
        <dbReference type="ChEBI" id="CHEBI:456216"/>
        <dbReference type="EC" id="2.7.4.25"/>
    </reaction>
</comment>
<dbReference type="PRINTS" id="PR00326">
    <property type="entry name" value="GTP1OBG"/>
</dbReference>
<dbReference type="NCBIfam" id="NF007071">
    <property type="entry name" value="PRK09518.1"/>
    <property type="match status" value="1"/>
</dbReference>
<evidence type="ECO:0000256" key="9">
    <source>
        <dbReference type="ARBA" id="ARBA00023134"/>
    </source>
</evidence>
<dbReference type="InterPro" id="IPR005225">
    <property type="entry name" value="Small_GTP-bd"/>
</dbReference>
<comment type="function">
    <text evidence="12">GTPase that plays an essential role in the late steps of ribosome biogenesis.</text>
</comment>
<gene>
    <name evidence="12 16" type="primary">der</name>
    <name evidence="13" type="synonym">cmk</name>
    <name evidence="16" type="ORF">NCTC11535_01679</name>
</gene>
<dbReference type="PROSITE" id="PS51712">
    <property type="entry name" value="G_ENGA"/>
    <property type="match status" value="2"/>
</dbReference>
<dbReference type="Pfam" id="PF14714">
    <property type="entry name" value="KH_dom-like"/>
    <property type="match status" value="1"/>
</dbReference>
<dbReference type="Gene3D" id="3.40.50.300">
    <property type="entry name" value="P-loop containing nucleotide triphosphate hydrolases"/>
    <property type="match status" value="3"/>
</dbReference>
<reference evidence="16 17" key="1">
    <citation type="submission" date="2018-06" db="EMBL/GenBank/DDBJ databases">
        <authorList>
            <consortium name="Pathogen Informatics"/>
            <person name="Doyle S."/>
        </authorList>
    </citation>
    <scope>NUCLEOTIDE SEQUENCE [LARGE SCALE GENOMIC DNA]</scope>
    <source>
        <strain evidence="16 17">NCTC11535</strain>
    </source>
</reference>
<evidence type="ECO:0000256" key="3">
    <source>
        <dbReference type="ARBA" id="ARBA00022517"/>
    </source>
</evidence>
<evidence type="ECO:0000256" key="4">
    <source>
        <dbReference type="ARBA" id="ARBA00022679"/>
    </source>
</evidence>
<dbReference type="Pfam" id="PF01926">
    <property type="entry name" value="MMR_HSR1"/>
    <property type="match status" value="2"/>
</dbReference>
<evidence type="ECO:0000256" key="10">
    <source>
        <dbReference type="ARBA" id="ARBA00047615"/>
    </source>
</evidence>
<accession>A0ABY1VPD3</accession>
<comment type="similarity">
    <text evidence="2 13">Belongs to the cytidylate kinase family. Type 1 subfamily.</text>
</comment>
<dbReference type="InterPro" id="IPR031166">
    <property type="entry name" value="G_ENGA"/>
</dbReference>
<keyword evidence="17" id="KW-1185">Reference proteome</keyword>
<dbReference type="NCBIfam" id="NF002828">
    <property type="entry name" value="PRK03003.1"/>
    <property type="match status" value="1"/>
</dbReference>
<evidence type="ECO:0000256" key="7">
    <source>
        <dbReference type="ARBA" id="ARBA00022777"/>
    </source>
</evidence>
<feature type="binding site" evidence="13">
    <location>
        <begin position="9"/>
        <end position="17"/>
    </location>
    <ligand>
        <name>ATP</name>
        <dbReference type="ChEBI" id="CHEBI:30616"/>
    </ligand>
</feature>
<organism evidence="16 17">
    <name type="scientific">Actinomyces bovis</name>
    <dbReference type="NCBI Taxonomy" id="1658"/>
    <lineage>
        <taxon>Bacteria</taxon>
        <taxon>Bacillati</taxon>
        <taxon>Actinomycetota</taxon>
        <taxon>Actinomycetes</taxon>
        <taxon>Actinomycetales</taxon>
        <taxon>Actinomycetaceae</taxon>
        <taxon>Actinomyces</taxon>
    </lineage>
</organism>
<feature type="domain" description="EngA-type G" evidence="15">
    <location>
        <begin position="283"/>
        <end position="446"/>
    </location>
</feature>
<feature type="binding site" evidence="12">
    <location>
        <begin position="289"/>
        <end position="296"/>
    </location>
    <ligand>
        <name>GTP</name>
        <dbReference type="ChEBI" id="CHEBI:37565"/>
        <label>1</label>
    </ligand>
</feature>
<comment type="catalytic activity">
    <reaction evidence="10 13">
        <text>dCMP + ATP = dCDP + ADP</text>
        <dbReference type="Rhea" id="RHEA:25094"/>
        <dbReference type="ChEBI" id="CHEBI:30616"/>
        <dbReference type="ChEBI" id="CHEBI:57566"/>
        <dbReference type="ChEBI" id="CHEBI:58593"/>
        <dbReference type="ChEBI" id="CHEBI:456216"/>
        <dbReference type="EC" id="2.7.4.25"/>
    </reaction>
</comment>
<evidence type="ECO:0000256" key="14">
    <source>
        <dbReference type="PROSITE-ProRule" id="PRU01049"/>
    </source>
</evidence>
<dbReference type="Proteomes" id="UP000250006">
    <property type="component" value="Unassembled WGS sequence"/>
</dbReference>
<feature type="binding site" evidence="12">
    <location>
        <begin position="464"/>
        <end position="471"/>
    </location>
    <ligand>
        <name>GTP</name>
        <dbReference type="ChEBI" id="CHEBI:37565"/>
        <label>2</label>
    </ligand>
</feature>
<keyword evidence="9 12" id="KW-0342">GTP-binding</keyword>
<sequence length="721" mass="77572">MGIVVAIDGPSGSGKSTVSKRVAHALGLAYLDTGAMYRAAAWWCEHSGVDLTDAAAVTRAVFTMPLEMGLDPQAPGVTCDGQDINQAIRDPHISTVVSKVATNLDVRAELARLQREIIQREALGLTGSFAGGAGIVAEGRDITTVIAPDADVRLLVTASEEARLARRAGDLEAAGKSVDAAALRDQVVRRDCDDATVSQFLTAPEGVTLVDSSDMTLEETVAQVLGLVEEAVSAAAELDAEQELQVQAMRVGLEDYELDEEDLALLESNEDVPLAPHVEAGLPVLAVVGRPNVGKSTLVNRVLGRREAVVQDTPGVTRDRVSYPAEWSGRRFTIVDTGGWEVDVEGLDAAVATQAEVAVEMADAVLLVVDAQVGITETDAQVVRMLRRSGKPVVLAANKVDSPAQEGDAASLWNLGLGEPFPVSALHGRGSGDVLDACLQVLPEVSRVAPPAPDGDLRRVALVGRPNVGKSSLLNSLAGSQRVVVNELAGTTRDPVDEVLELDGRQWVFVDTAGIRRRVRQSRGADYYAVLRTQGAIEKAEVAVVLLDASEPVSEQDVRVIQQAVDAGRALVLVNNKWDLVDEERQKLLGWETEHDLAHVSWAPHINLSALTGWHTNRLVRALDAALEGWETRIPTGKLNAFLGELQAATPHPLRGGKQPRILFATQVQAAPPRIIIFTTGFLDPGYRRFIERRLREDFGFVGTPIQIGVRVREKRERRNR</sequence>
<dbReference type="PANTHER" id="PTHR43834">
    <property type="entry name" value="GTPASE DER"/>
    <property type="match status" value="1"/>
</dbReference>
<evidence type="ECO:0000256" key="1">
    <source>
        <dbReference type="ARBA" id="ARBA00008279"/>
    </source>
</evidence>
<dbReference type="InterPro" id="IPR027417">
    <property type="entry name" value="P-loop_NTPase"/>
</dbReference>
<dbReference type="SUPFAM" id="SSF52540">
    <property type="entry name" value="P-loop containing nucleoside triphosphate hydrolases"/>
    <property type="match status" value="3"/>
</dbReference>
<dbReference type="CDD" id="cd02020">
    <property type="entry name" value="CMPK"/>
    <property type="match status" value="1"/>
</dbReference>
<dbReference type="HAMAP" id="MF_00238">
    <property type="entry name" value="Cytidyl_kinase_type1"/>
    <property type="match status" value="1"/>
</dbReference>
<evidence type="ECO:0000313" key="17">
    <source>
        <dbReference type="Proteomes" id="UP000250006"/>
    </source>
</evidence>
<feature type="binding site" evidence="12">
    <location>
        <begin position="398"/>
        <end position="401"/>
    </location>
    <ligand>
        <name>GTP</name>
        <dbReference type="ChEBI" id="CHEBI:37565"/>
        <label>1</label>
    </ligand>
</feature>
<dbReference type="InterPro" id="IPR006073">
    <property type="entry name" value="GTP-bd"/>
</dbReference>
<dbReference type="InterPro" id="IPR016484">
    <property type="entry name" value="GTPase_Der"/>
</dbReference>
<dbReference type="InterPro" id="IPR032859">
    <property type="entry name" value="KH_dom-like"/>
</dbReference>
<dbReference type="InterPro" id="IPR015946">
    <property type="entry name" value="KH_dom-like_a/b"/>
</dbReference>
<dbReference type="NCBIfam" id="TIGR03594">
    <property type="entry name" value="GTPase_EngA"/>
    <property type="match status" value="1"/>
</dbReference>
<keyword evidence="3 12" id="KW-0690">Ribosome biogenesis</keyword>
<evidence type="ECO:0000256" key="11">
    <source>
        <dbReference type="ARBA" id="ARBA00048478"/>
    </source>
</evidence>
<keyword evidence="8 13" id="KW-0067">ATP-binding</keyword>
<comment type="subunit">
    <text evidence="12">Associates with the 50S ribosomal subunit.</text>
</comment>
<dbReference type="InterPro" id="IPR003593">
    <property type="entry name" value="AAA+_ATPase"/>
</dbReference>
<feature type="domain" description="EngA-type G" evidence="15">
    <location>
        <begin position="458"/>
        <end position="631"/>
    </location>
</feature>
<keyword evidence="4 13" id="KW-0808">Transferase</keyword>
<dbReference type="InterPro" id="IPR003136">
    <property type="entry name" value="Cytidylate_kin"/>
</dbReference>
<feature type="binding site" evidence="12">
    <location>
        <begin position="511"/>
        <end position="515"/>
    </location>
    <ligand>
        <name>GTP</name>
        <dbReference type="ChEBI" id="CHEBI:37565"/>
        <label>2</label>
    </ligand>
</feature>
<dbReference type="InterPro" id="IPR011994">
    <property type="entry name" value="Cytidylate_kinase_dom"/>
</dbReference>
<evidence type="ECO:0000256" key="12">
    <source>
        <dbReference type="HAMAP-Rule" id="MF_00195"/>
    </source>
</evidence>
<feature type="binding site" evidence="12">
    <location>
        <begin position="576"/>
        <end position="579"/>
    </location>
    <ligand>
        <name>GTP</name>
        <dbReference type="ChEBI" id="CHEBI:37565"/>
        <label>2</label>
    </ligand>
</feature>
<keyword evidence="6 12" id="KW-0547">Nucleotide-binding</keyword>
<dbReference type="PANTHER" id="PTHR43834:SF6">
    <property type="entry name" value="GTPASE DER"/>
    <property type="match status" value="1"/>
</dbReference>
<dbReference type="CDD" id="cd01895">
    <property type="entry name" value="EngA2"/>
    <property type="match status" value="1"/>
</dbReference>
<keyword evidence="7 13" id="KW-0418">Kinase</keyword>
<name>A0ABY1VPD3_9ACTO</name>
<proteinExistence type="inferred from homology"/>
<evidence type="ECO:0000259" key="15">
    <source>
        <dbReference type="PROSITE" id="PS51712"/>
    </source>
</evidence>
<dbReference type="HAMAP" id="MF_00195">
    <property type="entry name" value="GTPase_Der"/>
    <property type="match status" value="1"/>
</dbReference>
<evidence type="ECO:0000256" key="5">
    <source>
        <dbReference type="ARBA" id="ARBA00022737"/>
    </source>
</evidence>
<dbReference type="Pfam" id="PF02224">
    <property type="entry name" value="Cytidylate_kin"/>
    <property type="match status" value="1"/>
</dbReference>
<dbReference type="EC" id="2.7.4.25" evidence="13"/>
<evidence type="ECO:0000313" key="16">
    <source>
        <dbReference type="EMBL" id="SPT53984.1"/>
    </source>
</evidence>
<feature type="binding site" evidence="12">
    <location>
        <begin position="336"/>
        <end position="340"/>
    </location>
    <ligand>
        <name>GTP</name>
        <dbReference type="ChEBI" id="CHEBI:37565"/>
        <label>1</label>
    </ligand>
</feature>
<dbReference type="Gene3D" id="3.30.300.20">
    <property type="match status" value="1"/>
</dbReference>
<dbReference type="EMBL" id="UAPQ01000009">
    <property type="protein sequence ID" value="SPT53984.1"/>
    <property type="molecule type" value="Genomic_DNA"/>
</dbReference>
<evidence type="ECO:0000256" key="8">
    <source>
        <dbReference type="ARBA" id="ARBA00022840"/>
    </source>
</evidence>
<comment type="similarity">
    <text evidence="1 12 14">Belongs to the TRAFAC class TrmE-Era-EngA-EngB-Septin-like GTPase superfamily. EngA (Der) GTPase family.</text>
</comment>
<keyword evidence="5" id="KW-0677">Repeat</keyword>